<evidence type="ECO:0000313" key="15">
    <source>
        <dbReference type="Proteomes" id="UP000799640"/>
    </source>
</evidence>
<keyword evidence="5" id="KW-0415">Karyogamy</keyword>
<dbReference type="PANTHER" id="PTHR28012:SF1">
    <property type="entry name" value="NUCLEAR FUSION PROTEIN KAR5"/>
    <property type="match status" value="1"/>
</dbReference>
<proteinExistence type="inferred from homology"/>
<keyword evidence="7 13" id="KW-0732">Signal</keyword>
<protein>
    <recommendedName>
        <fullName evidence="16">Secreted protein</fullName>
    </recommendedName>
</protein>
<reference evidence="14" key="1">
    <citation type="journal article" date="2020" name="Stud. Mycol.">
        <title>101 Dothideomycetes genomes: a test case for predicting lifestyles and emergence of pathogens.</title>
        <authorList>
            <person name="Haridas S."/>
            <person name="Albert R."/>
            <person name="Binder M."/>
            <person name="Bloem J."/>
            <person name="Labutti K."/>
            <person name="Salamov A."/>
            <person name="Andreopoulos B."/>
            <person name="Baker S."/>
            <person name="Barry K."/>
            <person name="Bills G."/>
            <person name="Bluhm B."/>
            <person name="Cannon C."/>
            <person name="Castanera R."/>
            <person name="Culley D."/>
            <person name="Daum C."/>
            <person name="Ezra D."/>
            <person name="Gonzalez J."/>
            <person name="Henrissat B."/>
            <person name="Kuo A."/>
            <person name="Liang C."/>
            <person name="Lipzen A."/>
            <person name="Lutzoni F."/>
            <person name="Magnuson J."/>
            <person name="Mondo S."/>
            <person name="Nolan M."/>
            <person name="Ohm R."/>
            <person name="Pangilinan J."/>
            <person name="Park H.-J."/>
            <person name="Ramirez L."/>
            <person name="Alfaro M."/>
            <person name="Sun H."/>
            <person name="Tritt A."/>
            <person name="Yoshinaga Y."/>
            <person name="Zwiers L.-H."/>
            <person name="Turgeon B."/>
            <person name="Goodwin S."/>
            <person name="Spatafora J."/>
            <person name="Crous P."/>
            <person name="Grigoriev I."/>
        </authorList>
    </citation>
    <scope>NUCLEOTIDE SEQUENCE</scope>
    <source>
        <strain evidence="14">CBS 262.69</strain>
    </source>
</reference>
<feature type="signal peptide" evidence="13">
    <location>
        <begin position="1"/>
        <end position="19"/>
    </location>
</feature>
<dbReference type="GO" id="GO:0048288">
    <property type="term" value="P:nuclear membrane fusion involved in karyogamy"/>
    <property type="evidence" value="ECO:0007669"/>
    <property type="project" value="InterPro"/>
</dbReference>
<comment type="similarity">
    <text evidence="4">Belongs to the KAR5 family.</text>
</comment>
<evidence type="ECO:0000313" key="14">
    <source>
        <dbReference type="EMBL" id="KAF2398902.1"/>
    </source>
</evidence>
<dbReference type="InterPro" id="IPR007292">
    <property type="entry name" value="Nuclear_fusion_Kar5"/>
</dbReference>
<sequence length="206" mass="22406">MKLLKLAPVSLGLLDVASAAVDHFLPAKEFAAILKPKVAARDLVYSKAISILEAMDDSPSCARVATDNLIGDCQALNAPDAASVKQTYSMRLAMCELKEGGKWPRQCKVFLPTREGCTENCFVSPTPRQTKDCLQKLGETPQFWTSFSNAGHGAVAVCEASRWENRQGMKGHDSQYSLTRCSGDGARHARYLQGEQGLVQGPDERS</sequence>
<evidence type="ECO:0000256" key="11">
    <source>
        <dbReference type="ARBA" id="ARBA00023180"/>
    </source>
</evidence>
<dbReference type="GO" id="GO:0000742">
    <property type="term" value="P:karyogamy involved in conjugation with cellular fusion"/>
    <property type="evidence" value="ECO:0007669"/>
    <property type="project" value="InterPro"/>
</dbReference>
<evidence type="ECO:0000256" key="1">
    <source>
        <dbReference type="ARBA" id="ARBA00003389"/>
    </source>
</evidence>
<evidence type="ECO:0000256" key="9">
    <source>
        <dbReference type="ARBA" id="ARBA00022989"/>
    </source>
</evidence>
<evidence type="ECO:0000256" key="4">
    <source>
        <dbReference type="ARBA" id="ARBA00010473"/>
    </source>
</evidence>
<keyword evidence="9" id="KW-1133">Transmembrane helix</keyword>
<comment type="subcellular location">
    <subcellularLocation>
        <location evidence="3">Endoplasmic reticulum membrane</location>
    </subcellularLocation>
    <subcellularLocation>
        <location evidence="2">Nucleus membrane</location>
    </subcellularLocation>
</comment>
<evidence type="ECO:0008006" key="16">
    <source>
        <dbReference type="Google" id="ProtNLM"/>
    </source>
</evidence>
<feature type="chain" id="PRO_5026269222" description="Secreted protein" evidence="13">
    <location>
        <begin position="20"/>
        <end position="206"/>
    </location>
</feature>
<evidence type="ECO:0000256" key="12">
    <source>
        <dbReference type="ARBA" id="ARBA00023242"/>
    </source>
</evidence>
<evidence type="ECO:0000256" key="6">
    <source>
        <dbReference type="ARBA" id="ARBA00022692"/>
    </source>
</evidence>
<organism evidence="14 15">
    <name type="scientific">Trichodelitschia bisporula</name>
    <dbReference type="NCBI Taxonomy" id="703511"/>
    <lineage>
        <taxon>Eukaryota</taxon>
        <taxon>Fungi</taxon>
        <taxon>Dikarya</taxon>
        <taxon>Ascomycota</taxon>
        <taxon>Pezizomycotina</taxon>
        <taxon>Dothideomycetes</taxon>
        <taxon>Dothideomycetes incertae sedis</taxon>
        <taxon>Phaeotrichales</taxon>
        <taxon>Phaeotrichaceae</taxon>
        <taxon>Trichodelitschia</taxon>
    </lineage>
</organism>
<keyword evidence="10" id="KW-0472">Membrane</keyword>
<evidence type="ECO:0000256" key="8">
    <source>
        <dbReference type="ARBA" id="ARBA00022824"/>
    </source>
</evidence>
<accession>A0A6G1HSC3</accession>
<dbReference type="EMBL" id="ML996699">
    <property type="protein sequence ID" value="KAF2398902.1"/>
    <property type="molecule type" value="Genomic_DNA"/>
</dbReference>
<dbReference type="GO" id="GO:0005789">
    <property type="term" value="C:endoplasmic reticulum membrane"/>
    <property type="evidence" value="ECO:0007669"/>
    <property type="project" value="UniProtKB-SubCell"/>
</dbReference>
<name>A0A6G1HSC3_9PEZI</name>
<keyword evidence="8" id="KW-0256">Endoplasmic reticulum</keyword>
<evidence type="ECO:0000256" key="2">
    <source>
        <dbReference type="ARBA" id="ARBA00004126"/>
    </source>
</evidence>
<keyword evidence="15" id="KW-1185">Reference proteome</keyword>
<comment type="function">
    <text evidence="1">Required for nuclear membrane fusion during karyogamy.</text>
</comment>
<gene>
    <name evidence="14" type="ORF">EJ06DRAFT_94440</name>
</gene>
<dbReference type="GO" id="GO:0031965">
    <property type="term" value="C:nuclear membrane"/>
    <property type="evidence" value="ECO:0007669"/>
    <property type="project" value="UniProtKB-SubCell"/>
</dbReference>
<evidence type="ECO:0000256" key="10">
    <source>
        <dbReference type="ARBA" id="ARBA00023136"/>
    </source>
</evidence>
<evidence type="ECO:0000256" key="5">
    <source>
        <dbReference type="ARBA" id="ARBA00022459"/>
    </source>
</evidence>
<evidence type="ECO:0000256" key="13">
    <source>
        <dbReference type="SAM" id="SignalP"/>
    </source>
</evidence>
<keyword evidence="12" id="KW-0539">Nucleus</keyword>
<evidence type="ECO:0000256" key="7">
    <source>
        <dbReference type="ARBA" id="ARBA00022729"/>
    </source>
</evidence>
<dbReference type="AlphaFoldDB" id="A0A6G1HSC3"/>
<dbReference type="OrthoDB" id="5311848at2759"/>
<keyword evidence="6" id="KW-0812">Transmembrane</keyword>
<dbReference type="PANTHER" id="PTHR28012">
    <property type="entry name" value="NUCLEAR FUSION PROTEIN KAR5"/>
    <property type="match status" value="1"/>
</dbReference>
<evidence type="ECO:0000256" key="3">
    <source>
        <dbReference type="ARBA" id="ARBA00004586"/>
    </source>
</evidence>
<dbReference type="Proteomes" id="UP000799640">
    <property type="component" value="Unassembled WGS sequence"/>
</dbReference>
<keyword evidence="11" id="KW-0325">Glycoprotein</keyword>